<evidence type="ECO:0000313" key="2">
    <source>
        <dbReference type="EMBL" id="MBB6048283.1"/>
    </source>
</evidence>
<feature type="transmembrane region" description="Helical" evidence="1">
    <location>
        <begin position="55"/>
        <end position="74"/>
    </location>
</feature>
<feature type="transmembrane region" description="Helical" evidence="1">
    <location>
        <begin position="81"/>
        <end position="101"/>
    </location>
</feature>
<evidence type="ECO:0000313" key="3">
    <source>
        <dbReference type="Proteomes" id="UP000520814"/>
    </source>
</evidence>
<feature type="transmembrane region" description="Helical" evidence="1">
    <location>
        <begin position="113"/>
        <end position="132"/>
    </location>
</feature>
<sequence length="141" mass="16171">MMHQKLDVQQTDFKDSLLQLSKLSRFSLITIAAALAAYYIPFIVASLFGKMLNMLWMWIEMAFSVSFLIITTIISNKLKKVWMISLCLSSLLTAYQISLGIRMIMPGQSFDFFWKASLPVISILLNAALFQWGKKYAELEK</sequence>
<dbReference type="AlphaFoldDB" id="A0A7W9SLY4"/>
<keyword evidence="3" id="KW-1185">Reference proteome</keyword>
<dbReference type="RefSeq" id="WP_184191734.1">
    <property type="nucleotide sequence ID" value="NZ_JACHGW010000001.1"/>
</dbReference>
<keyword evidence="2" id="KW-0808">Transferase</keyword>
<dbReference type="GO" id="GO:0016740">
    <property type="term" value="F:transferase activity"/>
    <property type="evidence" value="ECO:0007669"/>
    <property type="project" value="UniProtKB-KW"/>
</dbReference>
<dbReference type="Proteomes" id="UP000520814">
    <property type="component" value="Unassembled WGS sequence"/>
</dbReference>
<accession>A0A7W9SLY4</accession>
<proteinExistence type="predicted"/>
<keyword evidence="1" id="KW-0812">Transmembrane</keyword>
<protein>
    <submittedName>
        <fullName evidence="2">Cellulose synthase/poly-beta-1,6-N-acetylglucosamine synthase-like glycosyltransferase</fullName>
    </submittedName>
</protein>
<keyword evidence="1" id="KW-1133">Transmembrane helix</keyword>
<keyword evidence="1" id="KW-0472">Membrane</keyword>
<dbReference type="EMBL" id="JACHGW010000001">
    <property type="protein sequence ID" value="MBB6048283.1"/>
    <property type="molecule type" value="Genomic_DNA"/>
</dbReference>
<evidence type="ECO:0000256" key="1">
    <source>
        <dbReference type="SAM" id="Phobius"/>
    </source>
</evidence>
<reference evidence="2 3" key="1">
    <citation type="submission" date="2020-08" db="EMBL/GenBank/DDBJ databases">
        <title>Genomic Encyclopedia of Type Strains, Phase IV (KMG-IV): sequencing the most valuable type-strain genomes for metagenomic binning, comparative biology and taxonomic classification.</title>
        <authorList>
            <person name="Goeker M."/>
        </authorList>
    </citation>
    <scope>NUCLEOTIDE SEQUENCE [LARGE SCALE GENOMIC DNA]</scope>
    <source>
        <strain evidence="2 3">DSM 23562</strain>
    </source>
</reference>
<name>A0A7W9SLY4_ARMRO</name>
<feature type="transmembrane region" description="Helical" evidence="1">
    <location>
        <begin position="26"/>
        <end position="49"/>
    </location>
</feature>
<organism evidence="2 3">
    <name type="scientific">Armatimonas rosea</name>
    <dbReference type="NCBI Taxonomy" id="685828"/>
    <lineage>
        <taxon>Bacteria</taxon>
        <taxon>Bacillati</taxon>
        <taxon>Armatimonadota</taxon>
        <taxon>Armatimonadia</taxon>
        <taxon>Armatimonadales</taxon>
        <taxon>Armatimonadaceae</taxon>
        <taxon>Armatimonas</taxon>
    </lineage>
</organism>
<comment type="caution">
    <text evidence="2">The sequence shown here is derived from an EMBL/GenBank/DDBJ whole genome shotgun (WGS) entry which is preliminary data.</text>
</comment>
<gene>
    <name evidence="2" type="ORF">HNQ39_000045</name>
</gene>